<name>A4G161_HERAR</name>
<proteinExistence type="predicted"/>
<dbReference type="AlphaFoldDB" id="A4G161"/>
<dbReference type="Proteomes" id="UP000006697">
    <property type="component" value="Chromosome"/>
</dbReference>
<feature type="domain" description="Restriction endonuclease type IV Mrr" evidence="3">
    <location>
        <begin position="136"/>
        <end position="245"/>
    </location>
</feature>
<dbReference type="GO" id="GO:0009307">
    <property type="term" value="P:DNA restriction-modification system"/>
    <property type="evidence" value="ECO:0007669"/>
    <property type="project" value="InterPro"/>
</dbReference>
<sequence length="306" mass="33466">MARKRKQSGIDALIRSPWWVSAILGAVGYIVLRWITPTFFASNPLLAALGILSRSIAWLAPCAFGVLALFSFFANKRTATKLTLPPKHKFTDVKKPEPSFNINPQDKLGNTPIPATSSTPDVSAPAHPPTWSIESLRSLEWKRFELLCAQYYEAAGFKAVTIAAGADGGIDVKLFKIDPNLPIAIVQCKAWRKAVGVKEVRELLGVMAHEKVARGIFITNGSYTPDALAFGASNPIQLLDGQAFLGKIIDLDATAQDKLIAFAFDGDYRTPTCASCGIKLVKRKTFWGCTNFPRCRTTIYFKNAAT</sequence>
<keyword evidence="4" id="KW-0255">Endonuclease</keyword>
<keyword evidence="4" id="KW-0378">Hydrolase</keyword>
<dbReference type="KEGG" id="har:HEAR0009"/>
<dbReference type="PANTHER" id="PTHR30015:SF7">
    <property type="entry name" value="TYPE IV METHYL-DIRECTED RESTRICTION ENZYME ECOKMRR"/>
    <property type="match status" value="1"/>
</dbReference>
<feature type="region of interest" description="Disordered" evidence="1">
    <location>
        <begin position="95"/>
        <end position="126"/>
    </location>
</feature>
<reference evidence="4 5" key="1">
    <citation type="journal article" date="2007" name="PLoS Genet.">
        <title>A tale of two oxidation states: bacterial colonization of arsenic-rich environments.</title>
        <authorList>
            <person name="Muller D."/>
            <person name="Medigue C."/>
            <person name="Koechler S."/>
            <person name="Barbe V."/>
            <person name="Barakat M."/>
            <person name="Talla E."/>
            <person name="Bonnefoy V."/>
            <person name="Krin E."/>
            <person name="Arsene-Ploetze F."/>
            <person name="Carapito C."/>
            <person name="Chandler M."/>
            <person name="Cournoyer B."/>
            <person name="Cruveiller S."/>
            <person name="Dossat C."/>
            <person name="Duval S."/>
            <person name="Heymann M."/>
            <person name="Leize E."/>
            <person name="Lieutaud A."/>
            <person name="Lievremont D."/>
            <person name="Makita Y."/>
            <person name="Mangenot S."/>
            <person name="Nitschke W."/>
            <person name="Ortet P."/>
            <person name="Perdrial N."/>
            <person name="Schoepp B."/>
            <person name="Siguier N."/>
            <person name="Simeonova D.D."/>
            <person name="Rouy Z."/>
            <person name="Segurens B."/>
            <person name="Turlin E."/>
            <person name="Vallenet D."/>
            <person name="Van Dorsselaer A."/>
            <person name="Weiss S."/>
            <person name="Weissenbach J."/>
            <person name="Lett M.C."/>
            <person name="Danchin A."/>
            <person name="Bertin P.N."/>
        </authorList>
    </citation>
    <scope>NUCLEOTIDE SEQUENCE [LARGE SCALE GENOMIC DNA]</scope>
    <source>
        <strain evidence="5">ULPAs1</strain>
    </source>
</reference>
<dbReference type="GO" id="GO:0003677">
    <property type="term" value="F:DNA binding"/>
    <property type="evidence" value="ECO:0007669"/>
    <property type="project" value="InterPro"/>
</dbReference>
<dbReference type="Pfam" id="PF04471">
    <property type="entry name" value="Mrr_cat"/>
    <property type="match status" value="1"/>
</dbReference>
<keyword evidence="2" id="KW-0472">Membrane</keyword>
<gene>
    <name evidence="4" type="ordered locus">HEAR0009</name>
</gene>
<dbReference type="OrthoDB" id="5782056at2"/>
<accession>A4G161</accession>
<keyword evidence="2" id="KW-0812">Transmembrane</keyword>
<evidence type="ECO:0000313" key="5">
    <source>
        <dbReference type="Proteomes" id="UP000006697"/>
    </source>
</evidence>
<keyword evidence="5" id="KW-1185">Reference proteome</keyword>
<dbReference type="InterPro" id="IPR052906">
    <property type="entry name" value="Type_IV_Methyl-Rstrct_Enzyme"/>
</dbReference>
<evidence type="ECO:0000256" key="2">
    <source>
        <dbReference type="SAM" id="Phobius"/>
    </source>
</evidence>
<dbReference type="STRING" id="204773.HEAR0009"/>
<dbReference type="EMBL" id="CU207211">
    <property type="protein sequence ID" value="CAL60248.1"/>
    <property type="molecule type" value="Genomic_DNA"/>
</dbReference>
<feature type="transmembrane region" description="Helical" evidence="2">
    <location>
        <begin position="55"/>
        <end position="74"/>
    </location>
</feature>
<dbReference type="InterPro" id="IPR007560">
    <property type="entry name" value="Restrct_endonuc_IV_Mrr"/>
</dbReference>
<keyword evidence="4" id="KW-0540">Nuclease</keyword>
<feature type="transmembrane region" description="Helical" evidence="2">
    <location>
        <begin position="12"/>
        <end position="35"/>
    </location>
</feature>
<evidence type="ECO:0000313" key="4">
    <source>
        <dbReference type="EMBL" id="CAL60248.1"/>
    </source>
</evidence>
<evidence type="ECO:0000256" key="1">
    <source>
        <dbReference type="SAM" id="MobiDB-lite"/>
    </source>
</evidence>
<dbReference type="GO" id="GO:0015666">
    <property type="term" value="F:restriction endodeoxyribonuclease activity"/>
    <property type="evidence" value="ECO:0007669"/>
    <property type="project" value="TreeGrafter"/>
</dbReference>
<dbReference type="Gene3D" id="3.40.1350.10">
    <property type="match status" value="1"/>
</dbReference>
<organism evidence="4 5">
    <name type="scientific">Herminiimonas arsenicoxydans</name>
    <dbReference type="NCBI Taxonomy" id="204773"/>
    <lineage>
        <taxon>Bacteria</taxon>
        <taxon>Pseudomonadati</taxon>
        <taxon>Pseudomonadota</taxon>
        <taxon>Betaproteobacteria</taxon>
        <taxon>Burkholderiales</taxon>
        <taxon>Oxalobacteraceae</taxon>
        <taxon>Herminiimonas</taxon>
    </lineage>
</organism>
<keyword evidence="2" id="KW-1133">Transmembrane helix</keyword>
<dbReference type="eggNOG" id="COG0551">
    <property type="taxonomic scope" value="Bacteria"/>
</dbReference>
<dbReference type="InterPro" id="IPR011335">
    <property type="entry name" value="Restrct_endonuc-II-like"/>
</dbReference>
<dbReference type="HOGENOM" id="CLU_050636_1_0_4"/>
<protein>
    <submittedName>
        <fullName evidence="4">Restriction endonuclease</fullName>
    </submittedName>
</protein>
<evidence type="ECO:0000259" key="3">
    <source>
        <dbReference type="Pfam" id="PF04471"/>
    </source>
</evidence>
<dbReference type="eggNOG" id="COG1715">
    <property type="taxonomic scope" value="Bacteria"/>
</dbReference>
<dbReference type="SUPFAM" id="SSF52980">
    <property type="entry name" value="Restriction endonuclease-like"/>
    <property type="match status" value="1"/>
</dbReference>
<dbReference type="PANTHER" id="PTHR30015">
    <property type="entry name" value="MRR RESTRICTION SYSTEM PROTEIN"/>
    <property type="match status" value="1"/>
</dbReference>
<dbReference type="InterPro" id="IPR011856">
    <property type="entry name" value="tRNA_endonuc-like_dom_sf"/>
</dbReference>